<dbReference type="AlphaFoldDB" id="B0DXA9"/>
<dbReference type="InParanoid" id="B0DXA9"/>
<dbReference type="HOGENOM" id="CLU_1428246_0_0_1"/>
<name>B0DXA9_LACBS</name>
<evidence type="ECO:0000313" key="3">
    <source>
        <dbReference type="EMBL" id="EDR00802.1"/>
    </source>
</evidence>
<dbReference type="GeneID" id="6084230"/>
<keyword evidence="2" id="KW-0812">Transmembrane</keyword>
<organism evidence="4">
    <name type="scientific">Laccaria bicolor (strain S238N-H82 / ATCC MYA-4686)</name>
    <name type="common">Bicoloured deceiver</name>
    <name type="synonym">Laccaria laccata var. bicolor</name>
    <dbReference type="NCBI Taxonomy" id="486041"/>
    <lineage>
        <taxon>Eukaryota</taxon>
        <taxon>Fungi</taxon>
        <taxon>Dikarya</taxon>
        <taxon>Basidiomycota</taxon>
        <taxon>Agaricomycotina</taxon>
        <taxon>Agaricomycetes</taxon>
        <taxon>Agaricomycetidae</taxon>
        <taxon>Agaricales</taxon>
        <taxon>Agaricineae</taxon>
        <taxon>Hydnangiaceae</taxon>
        <taxon>Laccaria</taxon>
    </lineage>
</organism>
<gene>
    <name evidence="3" type="ORF">LACBIDRAFT_333856</name>
</gene>
<evidence type="ECO:0000256" key="2">
    <source>
        <dbReference type="SAM" id="Phobius"/>
    </source>
</evidence>
<evidence type="ECO:0000256" key="1">
    <source>
        <dbReference type="SAM" id="MobiDB-lite"/>
    </source>
</evidence>
<protein>
    <submittedName>
        <fullName evidence="3">Predicted protein</fullName>
    </submittedName>
</protein>
<dbReference type="EMBL" id="DS547146">
    <property type="protein sequence ID" value="EDR00802.1"/>
    <property type="molecule type" value="Genomic_DNA"/>
</dbReference>
<keyword evidence="2" id="KW-1133">Transmembrane helix</keyword>
<keyword evidence="4" id="KW-1185">Reference proteome</keyword>
<accession>B0DXA9</accession>
<feature type="transmembrane region" description="Helical" evidence="2">
    <location>
        <begin position="78"/>
        <end position="96"/>
    </location>
</feature>
<feature type="compositionally biased region" description="Low complexity" evidence="1">
    <location>
        <begin position="148"/>
        <end position="157"/>
    </location>
</feature>
<dbReference type="RefSeq" id="XP_001888594.1">
    <property type="nucleotide sequence ID" value="XM_001888559.1"/>
</dbReference>
<dbReference type="Proteomes" id="UP000001194">
    <property type="component" value="Unassembled WGS sequence"/>
</dbReference>
<feature type="compositionally biased region" description="Polar residues" evidence="1">
    <location>
        <begin position="125"/>
        <end position="142"/>
    </location>
</feature>
<feature type="region of interest" description="Disordered" evidence="1">
    <location>
        <begin position="125"/>
        <end position="177"/>
    </location>
</feature>
<keyword evidence="2" id="KW-0472">Membrane</keyword>
<dbReference type="OrthoDB" id="3197626at2759"/>
<dbReference type="KEGG" id="lbc:LACBIDRAFT_333856"/>
<proteinExistence type="predicted"/>
<sequence>MSAVQDFLAYLPKYCLSHLPWHSLSTNSSATTTSTSQCYVNKRFLQHSPLSPVEWCHQHIILDISIIRGKCAWRWPMVLYYVCCICMLLHTFSIAVNGNAISKIPPTGCMNLLGYVNATCHPPNAATSHSNQPSTSHTSTVPSRRATKSAAATTTTRINDGGTSATKASRRCPHTPHTDHCHVTPLCMPF</sequence>
<reference evidence="3 4" key="1">
    <citation type="journal article" date="2008" name="Nature">
        <title>The genome of Laccaria bicolor provides insights into mycorrhizal symbiosis.</title>
        <authorList>
            <person name="Martin F."/>
            <person name="Aerts A."/>
            <person name="Ahren D."/>
            <person name="Brun A."/>
            <person name="Danchin E.G.J."/>
            <person name="Duchaussoy F."/>
            <person name="Gibon J."/>
            <person name="Kohler A."/>
            <person name="Lindquist E."/>
            <person name="Pereda V."/>
            <person name="Salamov A."/>
            <person name="Shapiro H.J."/>
            <person name="Wuyts J."/>
            <person name="Blaudez D."/>
            <person name="Buee M."/>
            <person name="Brokstein P."/>
            <person name="Canbaeck B."/>
            <person name="Cohen D."/>
            <person name="Courty P.E."/>
            <person name="Coutinho P.M."/>
            <person name="Delaruelle C."/>
            <person name="Detter J.C."/>
            <person name="Deveau A."/>
            <person name="DiFazio S."/>
            <person name="Duplessis S."/>
            <person name="Fraissinet-Tachet L."/>
            <person name="Lucic E."/>
            <person name="Frey-Klett P."/>
            <person name="Fourrey C."/>
            <person name="Feussner I."/>
            <person name="Gay G."/>
            <person name="Grimwood J."/>
            <person name="Hoegger P.J."/>
            <person name="Jain P."/>
            <person name="Kilaru S."/>
            <person name="Labbe J."/>
            <person name="Lin Y.C."/>
            <person name="Legue V."/>
            <person name="Le Tacon F."/>
            <person name="Marmeisse R."/>
            <person name="Melayah D."/>
            <person name="Montanini B."/>
            <person name="Muratet M."/>
            <person name="Nehls U."/>
            <person name="Niculita-Hirzel H."/>
            <person name="Oudot-Le Secq M.P."/>
            <person name="Peter M."/>
            <person name="Quesneville H."/>
            <person name="Rajashekar B."/>
            <person name="Reich M."/>
            <person name="Rouhier N."/>
            <person name="Schmutz J."/>
            <person name="Yin T."/>
            <person name="Chalot M."/>
            <person name="Henrissat B."/>
            <person name="Kuees U."/>
            <person name="Lucas S."/>
            <person name="Van de Peer Y."/>
            <person name="Podila G.K."/>
            <person name="Polle A."/>
            <person name="Pukkila P.J."/>
            <person name="Richardson P.M."/>
            <person name="Rouze P."/>
            <person name="Sanders I.R."/>
            <person name="Stajich J.E."/>
            <person name="Tunlid A."/>
            <person name="Tuskan G."/>
            <person name="Grigoriev I.V."/>
        </authorList>
    </citation>
    <scope>NUCLEOTIDE SEQUENCE [LARGE SCALE GENOMIC DNA]</scope>
    <source>
        <strain evidence="4">S238N-H82 / ATCC MYA-4686</strain>
    </source>
</reference>
<evidence type="ECO:0000313" key="4">
    <source>
        <dbReference type="Proteomes" id="UP000001194"/>
    </source>
</evidence>